<comment type="caution">
    <text evidence="1">The sequence shown here is derived from an EMBL/GenBank/DDBJ whole genome shotgun (WGS) entry which is preliminary data.</text>
</comment>
<name>A0A8K1GUG8_9PASS</name>
<dbReference type="AlphaFoldDB" id="A0A8K1GUG8"/>
<gene>
    <name evidence="1" type="ORF">HGM15179_003033</name>
</gene>
<proteinExistence type="predicted"/>
<reference evidence="1" key="1">
    <citation type="submission" date="2019-04" db="EMBL/GenBank/DDBJ databases">
        <title>Genome assembly of Zosterops borbonicus 15179.</title>
        <authorList>
            <person name="Leroy T."/>
            <person name="Anselmetti Y."/>
            <person name="Tilak M.-K."/>
            <person name="Nabholz B."/>
        </authorList>
    </citation>
    <scope>NUCLEOTIDE SEQUENCE</scope>
    <source>
        <strain evidence="1">HGM_15179</strain>
        <tissue evidence="1">Muscle</tissue>
    </source>
</reference>
<dbReference type="Proteomes" id="UP000796761">
    <property type="component" value="Unassembled WGS sequence"/>
</dbReference>
<feature type="non-terminal residue" evidence="1">
    <location>
        <position position="1"/>
    </location>
</feature>
<accession>A0A8K1GUG8</accession>
<organism evidence="1 2">
    <name type="scientific">Zosterops borbonicus</name>
    <dbReference type="NCBI Taxonomy" id="364589"/>
    <lineage>
        <taxon>Eukaryota</taxon>
        <taxon>Metazoa</taxon>
        <taxon>Chordata</taxon>
        <taxon>Craniata</taxon>
        <taxon>Vertebrata</taxon>
        <taxon>Euteleostomi</taxon>
        <taxon>Archelosauria</taxon>
        <taxon>Archosauria</taxon>
        <taxon>Dinosauria</taxon>
        <taxon>Saurischia</taxon>
        <taxon>Theropoda</taxon>
        <taxon>Coelurosauria</taxon>
        <taxon>Aves</taxon>
        <taxon>Neognathae</taxon>
        <taxon>Neoaves</taxon>
        <taxon>Telluraves</taxon>
        <taxon>Australaves</taxon>
        <taxon>Passeriformes</taxon>
        <taxon>Sylvioidea</taxon>
        <taxon>Zosteropidae</taxon>
        <taxon>Zosterops</taxon>
    </lineage>
</organism>
<evidence type="ECO:0000313" key="2">
    <source>
        <dbReference type="Proteomes" id="UP000796761"/>
    </source>
</evidence>
<keyword evidence="2" id="KW-1185">Reference proteome</keyword>
<dbReference type="EMBL" id="SWJQ01000054">
    <property type="protein sequence ID" value="TRZ24056.1"/>
    <property type="molecule type" value="Genomic_DNA"/>
</dbReference>
<protein>
    <submittedName>
        <fullName evidence="1">Uncharacterized protein</fullName>
    </submittedName>
</protein>
<evidence type="ECO:0000313" key="1">
    <source>
        <dbReference type="EMBL" id="TRZ24056.1"/>
    </source>
</evidence>
<sequence length="101" mass="11552">MLLLLRRGEPGQGLRLSRVSRVPWLFPSLAARSSRAEEQENPILLPLLLCGTGSAVLEGLDWPQFLLHFSVRQHLCNSVMARLYYRDYFDCLVVTNTDMMT</sequence>